<dbReference type="Proteomes" id="UP000092321">
    <property type="component" value="Unassembled WGS sequence"/>
</dbReference>
<dbReference type="EC" id="3.6.4.13" evidence="7"/>
<evidence type="ECO:0000259" key="9">
    <source>
        <dbReference type="PROSITE" id="PS51194"/>
    </source>
</evidence>
<evidence type="ECO:0000256" key="1">
    <source>
        <dbReference type="ARBA" id="ARBA00022741"/>
    </source>
</evidence>
<comment type="domain">
    <text evidence="7">The Q motif is unique to and characteristic of the DEAD box family of RNA helicases and controls ATP binding and hydrolysis.</text>
</comment>
<organism evidence="10 11">
    <name type="scientific">Hanseniaspora valbyensis NRRL Y-1626</name>
    <dbReference type="NCBI Taxonomy" id="766949"/>
    <lineage>
        <taxon>Eukaryota</taxon>
        <taxon>Fungi</taxon>
        <taxon>Dikarya</taxon>
        <taxon>Ascomycota</taxon>
        <taxon>Saccharomycotina</taxon>
        <taxon>Saccharomycetes</taxon>
        <taxon>Saccharomycodales</taxon>
        <taxon>Saccharomycodaceae</taxon>
        <taxon>Hanseniaspora</taxon>
    </lineage>
</organism>
<evidence type="ECO:0000256" key="7">
    <source>
        <dbReference type="RuleBase" id="RU365068"/>
    </source>
</evidence>
<evidence type="ECO:0000256" key="6">
    <source>
        <dbReference type="ARBA" id="ARBA00047984"/>
    </source>
</evidence>
<dbReference type="CDD" id="cd00268">
    <property type="entry name" value="DEADc"/>
    <property type="match status" value="1"/>
</dbReference>
<dbReference type="GO" id="GO:0070013">
    <property type="term" value="C:intracellular organelle lumen"/>
    <property type="evidence" value="ECO:0007669"/>
    <property type="project" value="UniProtKB-ARBA"/>
</dbReference>
<dbReference type="Gene3D" id="3.40.50.300">
    <property type="entry name" value="P-loop containing nucleotide triphosphate hydrolases"/>
    <property type="match status" value="2"/>
</dbReference>
<dbReference type="InterPro" id="IPR044742">
    <property type="entry name" value="DEAD/DEAH_RhlB"/>
</dbReference>
<evidence type="ECO:0000259" key="8">
    <source>
        <dbReference type="PROSITE" id="PS51192"/>
    </source>
</evidence>
<dbReference type="AlphaFoldDB" id="A0A1B7TF75"/>
<dbReference type="InterPro" id="IPR001650">
    <property type="entry name" value="Helicase_C-like"/>
</dbReference>
<comment type="similarity">
    <text evidence="7">Belongs to the DEAD box helicase family.</text>
</comment>
<feature type="domain" description="Helicase ATP-binding" evidence="8">
    <location>
        <begin position="191"/>
        <end position="374"/>
    </location>
</feature>
<comment type="caution">
    <text evidence="10">The sequence shown here is derived from an EMBL/GenBank/DDBJ whole genome shotgun (WGS) entry which is preliminary data.</text>
</comment>
<evidence type="ECO:0000256" key="5">
    <source>
        <dbReference type="ARBA" id="ARBA00022884"/>
    </source>
</evidence>
<keyword evidence="5 7" id="KW-0694">RNA-binding</keyword>
<dbReference type="InterPro" id="IPR011545">
    <property type="entry name" value="DEAD/DEAH_box_helicase_dom"/>
</dbReference>
<evidence type="ECO:0000313" key="10">
    <source>
        <dbReference type="EMBL" id="OBA27358.1"/>
    </source>
</evidence>
<keyword evidence="11" id="KW-1185">Reference proteome</keyword>
<dbReference type="EMBL" id="LXPE01000009">
    <property type="protein sequence ID" value="OBA27358.1"/>
    <property type="molecule type" value="Genomic_DNA"/>
</dbReference>
<keyword evidence="3 7" id="KW-0347">Helicase</keyword>
<dbReference type="SMART" id="SM00490">
    <property type="entry name" value="HELICc"/>
    <property type="match status" value="1"/>
</dbReference>
<keyword evidence="1 7" id="KW-0547">Nucleotide-binding</keyword>
<protein>
    <recommendedName>
        <fullName evidence="7">ATP-dependent RNA helicase</fullName>
        <ecNumber evidence="7">3.6.4.13</ecNumber>
    </recommendedName>
</protein>
<name>A0A1B7TF75_9ASCO</name>
<dbReference type="GO" id="GO:0003724">
    <property type="term" value="F:RNA helicase activity"/>
    <property type="evidence" value="ECO:0007669"/>
    <property type="project" value="UniProtKB-EC"/>
</dbReference>
<dbReference type="PROSITE" id="PS51192">
    <property type="entry name" value="HELICASE_ATP_BIND_1"/>
    <property type="match status" value="1"/>
</dbReference>
<gene>
    <name evidence="10" type="ORF">HANVADRAFT_52380</name>
</gene>
<feature type="domain" description="Helicase C-terminal" evidence="9">
    <location>
        <begin position="404"/>
        <end position="574"/>
    </location>
</feature>
<dbReference type="PANTHER" id="PTHR24031">
    <property type="entry name" value="RNA HELICASE"/>
    <property type="match status" value="1"/>
</dbReference>
<evidence type="ECO:0000256" key="2">
    <source>
        <dbReference type="ARBA" id="ARBA00022801"/>
    </source>
</evidence>
<comment type="catalytic activity">
    <reaction evidence="6 7">
        <text>ATP + H2O = ADP + phosphate + H(+)</text>
        <dbReference type="Rhea" id="RHEA:13065"/>
        <dbReference type="ChEBI" id="CHEBI:15377"/>
        <dbReference type="ChEBI" id="CHEBI:15378"/>
        <dbReference type="ChEBI" id="CHEBI:30616"/>
        <dbReference type="ChEBI" id="CHEBI:43474"/>
        <dbReference type="ChEBI" id="CHEBI:456216"/>
        <dbReference type="EC" id="3.6.4.13"/>
    </reaction>
</comment>
<dbReference type="SUPFAM" id="SSF52540">
    <property type="entry name" value="P-loop containing nucleoside triphosphate hydrolases"/>
    <property type="match status" value="2"/>
</dbReference>
<evidence type="ECO:0000256" key="3">
    <source>
        <dbReference type="ARBA" id="ARBA00022806"/>
    </source>
</evidence>
<dbReference type="InterPro" id="IPR014001">
    <property type="entry name" value="Helicase_ATP-bd"/>
</dbReference>
<dbReference type="GO" id="GO:0016787">
    <property type="term" value="F:hydrolase activity"/>
    <property type="evidence" value="ECO:0007669"/>
    <property type="project" value="UniProtKB-KW"/>
</dbReference>
<dbReference type="SMART" id="SM00487">
    <property type="entry name" value="DEXDc"/>
    <property type="match status" value="1"/>
</dbReference>
<comment type="function">
    <text evidence="7">RNA helicase.</text>
</comment>
<dbReference type="PROSITE" id="PS51194">
    <property type="entry name" value="HELICASE_CTER"/>
    <property type="match status" value="1"/>
</dbReference>
<evidence type="ECO:0000313" key="11">
    <source>
        <dbReference type="Proteomes" id="UP000092321"/>
    </source>
</evidence>
<sequence>MVAIKLKLKGGNNNKTVKSKKKTLFDNNTIRKKLVNNIETKDNETKIDNEIDLGEQNLDLFLNNIPEILIKDNSNNKRKLELNDDELEDKQKKKIIQNNHFINDIENNNTNSTLVHYETLGDIDLIKLKLDKQIDLQIVSEEVEEEEKNNVNIPKPLYDWIDFGIPPVIYTNFINNLQFNKPTMIQAISYPIITNNLFNFIGISPTGTGKTLSYILPIIKKMILSDTKKESISVIIAPTRELTQQIHNQFIRYLHKIDLINLILTNPGQDISKEIALVKKCSHNNSKFIIISTPGRLIDLMTLNNGTLINLNNINNIVMDECDRLLDLGFAPQVKNILNSVTNNTDCCKMMFSATMPNFLEKFAFKMLSSASNKALIKCTVGGINKCKETILQKVIIVSDEVEKYQKLLSLIETNPNEPLVIFVKTQLTCDDIGSKIDSKFYKDNNIYLLHAGRSDTERVQVIEDFKLNCIEFKKNKNNKVYKRPILFCTQLLSRGLDIPEINMILIYNALNSESQYVHTVGRTGRFDNEKGVCITLLNEMEIDCAQVLYKQIINYSSEKSFVNMDKITVEKLTKMNSNFWKGVENGKFKNIDQGFTGKGLMNFKKNGLVEEDVNNEEDEDDITLETSELLFDKKLSKYHQSVSIDSLSQFIKRDLVKAANLDKIRKKTGSVITLTGSYKIGKGVLLNVTNEDKLIVLETMVVLNDAFNSLKEKYTRQQQQKFSI</sequence>
<evidence type="ECO:0000256" key="4">
    <source>
        <dbReference type="ARBA" id="ARBA00022840"/>
    </source>
</evidence>
<reference evidence="11" key="1">
    <citation type="journal article" date="2016" name="Proc. Natl. Acad. Sci. U.S.A.">
        <title>Comparative genomics of biotechnologically important yeasts.</title>
        <authorList>
            <person name="Riley R."/>
            <person name="Haridas S."/>
            <person name="Wolfe K.H."/>
            <person name="Lopes M.R."/>
            <person name="Hittinger C.T."/>
            <person name="Goeker M."/>
            <person name="Salamov A.A."/>
            <person name="Wisecaver J.H."/>
            <person name="Long T.M."/>
            <person name="Calvey C.H."/>
            <person name="Aerts A.L."/>
            <person name="Barry K.W."/>
            <person name="Choi C."/>
            <person name="Clum A."/>
            <person name="Coughlan A.Y."/>
            <person name="Deshpande S."/>
            <person name="Douglass A.P."/>
            <person name="Hanson S.J."/>
            <person name="Klenk H.-P."/>
            <person name="LaButti K.M."/>
            <person name="Lapidus A."/>
            <person name="Lindquist E.A."/>
            <person name="Lipzen A.M."/>
            <person name="Meier-Kolthoff J.P."/>
            <person name="Ohm R.A."/>
            <person name="Otillar R.P."/>
            <person name="Pangilinan J.L."/>
            <person name="Peng Y."/>
            <person name="Rokas A."/>
            <person name="Rosa C.A."/>
            <person name="Scheuner C."/>
            <person name="Sibirny A.A."/>
            <person name="Slot J.C."/>
            <person name="Stielow J.B."/>
            <person name="Sun H."/>
            <person name="Kurtzman C.P."/>
            <person name="Blackwell M."/>
            <person name="Grigoriev I.V."/>
            <person name="Jeffries T.W."/>
        </authorList>
    </citation>
    <scope>NUCLEOTIDE SEQUENCE [LARGE SCALE GENOMIC DNA]</scope>
    <source>
        <strain evidence="11">NRRL Y-1626</strain>
    </source>
</reference>
<dbReference type="Pfam" id="PF00270">
    <property type="entry name" value="DEAD"/>
    <property type="match status" value="1"/>
</dbReference>
<dbReference type="OrthoDB" id="3971775at2759"/>
<proteinExistence type="inferred from homology"/>
<dbReference type="Pfam" id="PF00271">
    <property type="entry name" value="Helicase_C"/>
    <property type="match status" value="1"/>
</dbReference>
<dbReference type="GO" id="GO:0005524">
    <property type="term" value="F:ATP binding"/>
    <property type="evidence" value="ECO:0007669"/>
    <property type="project" value="UniProtKB-UniRule"/>
</dbReference>
<dbReference type="InterPro" id="IPR027417">
    <property type="entry name" value="P-loop_NTPase"/>
</dbReference>
<keyword evidence="4 7" id="KW-0067">ATP-binding</keyword>
<dbReference type="CDD" id="cd18787">
    <property type="entry name" value="SF2_C_DEAD"/>
    <property type="match status" value="1"/>
</dbReference>
<keyword evidence="2 7" id="KW-0378">Hydrolase</keyword>
<accession>A0A1B7TF75</accession>
<dbReference type="GO" id="GO:0003723">
    <property type="term" value="F:RNA binding"/>
    <property type="evidence" value="ECO:0007669"/>
    <property type="project" value="UniProtKB-UniRule"/>
</dbReference>